<dbReference type="RefSeq" id="WP_101343544.1">
    <property type="nucleotide sequence ID" value="NZ_PJAI02000001.1"/>
</dbReference>
<organism evidence="2 3">
    <name type="scientific">Colwellia echini</name>
    <dbReference type="NCBI Taxonomy" id="1982103"/>
    <lineage>
        <taxon>Bacteria</taxon>
        <taxon>Pseudomonadati</taxon>
        <taxon>Pseudomonadota</taxon>
        <taxon>Gammaproteobacteria</taxon>
        <taxon>Alteromonadales</taxon>
        <taxon>Colwelliaceae</taxon>
        <taxon>Colwellia</taxon>
    </lineage>
</organism>
<evidence type="ECO:0000259" key="1">
    <source>
        <dbReference type="Pfam" id="PF09994"/>
    </source>
</evidence>
<reference evidence="2 3" key="1">
    <citation type="submission" date="2019-08" db="EMBL/GenBank/DDBJ databases">
        <title>Microbe sample from Colwellia echini.</title>
        <authorList>
            <person name="Christiansen L."/>
            <person name="Pathiraja D."/>
            <person name="Schultz-Johansen M."/>
            <person name="Choi I.-G."/>
            <person name="Stougaard P."/>
        </authorList>
    </citation>
    <scope>NUCLEOTIDE SEQUENCE [LARGE SCALE GENOMIC DNA]</scope>
    <source>
        <strain evidence="2 3">A3</strain>
    </source>
</reference>
<feature type="domain" description="T6SS Phospholipase effector Tle1-like catalytic" evidence="1">
    <location>
        <begin position="2"/>
        <end position="131"/>
    </location>
</feature>
<sequence>MKKLIFCFDGTCNNPEDVADFYDDSSISNILKLHILFGGTLNNKVNDKSSAGLLNNTNITSQHSFYYSGIGNRGNWLFRAVNAAFAPPYGEMNDILSEAQTDFAKHYSPGDKVYIFGFSRGAALARMFAAHLSAPVTFLGVFDTVAATKGSLDLNPDTFPSSGIVFENDILAPHIERALHILGLDERRLWFQPTLFNHDERVTEVWFAGSHSDIGGGYWFDGLSDVCLQFMLDNIADELFILSVNDIDFSRLQISGSKEVITFDDIYVKPLSNGKLHGQLYTYGYAITHAPRSVRINLNELASNYTPIIHHSVVDRFNQLVDYRPYALRNINYQILDANGNLSEPRLGISGLY</sequence>
<keyword evidence="3" id="KW-1185">Reference proteome</keyword>
<comment type="caution">
    <text evidence="2">The sequence shown here is derived from an EMBL/GenBank/DDBJ whole genome shotgun (WGS) entry which is preliminary data.</text>
</comment>
<name>A0ABY3N1S1_9GAMM</name>
<dbReference type="Proteomes" id="UP000815846">
    <property type="component" value="Unassembled WGS sequence"/>
</dbReference>
<evidence type="ECO:0000313" key="2">
    <source>
        <dbReference type="EMBL" id="TYK67438.1"/>
    </source>
</evidence>
<dbReference type="InterPro" id="IPR029058">
    <property type="entry name" value="AB_hydrolase_fold"/>
</dbReference>
<dbReference type="PANTHER" id="PTHR33840">
    <property type="match status" value="1"/>
</dbReference>
<feature type="domain" description="T6SS Phospholipase effector Tle1-like catalytic" evidence="1">
    <location>
        <begin position="133"/>
        <end position="233"/>
    </location>
</feature>
<dbReference type="EMBL" id="PJAI02000001">
    <property type="protein sequence ID" value="TYK67438.1"/>
    <property type="molecule type" value="Genomic_DNA"/>
</dbReference>
<dbReference type="Pfam" id="PF09994">
    <property type="entry name" value="T6SS_Tle1-like_cat"/>
    <property type="match status" value="2"/>
</dbReference>
<proteinExistence type="predicted"/>
<protein>
    <submittedName>
        <fullName evidence="2">DUF2235 domain-containing protein</fullName>
    </submittedName>
</protein>
<gene>
    <name evidence="2" type="ORF">CWS31_002625</name>
</gene>
<dbReference type="SUPFAM" id="SSF53474">
    <property type="entry name" value="alpha/beta-Hydrolases"/>
    <property type="match status" value="1"/>
</dbReference>
<evidence type="ECO:0000313" key="3">
    <source>
        <dbReference type="Proteomes" id="UP000815846"/>
    </source>
</evidence>
<dbReference type="InterPro" id="IPR018712">
    <property type="entry name" value="Tle1-like_cat"/>
</dbReference>
<accession>A0ABY3N1S1</accession>
<dbReference type="PANTHER" id="PTHR33840:SF16">
    <property type="entry name" value="DUF2235 DOMAIN-CONTAINING PROTEIN"/>
    <property type="match status" value="1"/>
</dbReference>